<evidence type="ECO:0000256" key="6">
    <source>
        <dbReference type="ARBA" id="ARBA00023102"/>
    </source>
</evidence>
<dbReference type="PANTHER" id="PTHR21039:SF0">
    <property type="entry name" value="HISTIDINOL-PHOSPHATASE"/>
    <property type="match status" value="1"/>
</dbReference>
<evidence type="ECO:0000256" key="8">
    <source>
        <dbReference type="RuleBase" id="RU366003"/>
    </source>
</evidence>
<proteinExistence type="inferred from homology"/>
<dbReference type="UniPathway" id="UPA00031">
    <property type="reaction ID" value="UER00013"/>
</dbReference>
<dbReference type="PANTHER" id="PTHR21039">
    <property type="entry name" value="HISTIDINOL PHOSPHATASE-RELATED"/>
    <property type="match status" value="1"/>
</dbReference>
<keyword evidence="5 8" id="KW-0378">Hydrolase</keyword>
<keyword evidence="6 8" id="KW-0368">Histidine biosynthesis</keyword>
<protein>
    <recommendedName>
        <fullName evidence="3 8">Histidinol-phosphatase</fullName>
        <shortName evidence="8">HolPase</shortName>
        <ecNumber evidence="3 8">3.1.3.15</ecNumber>
    </recommendedName>
</protein>
<keyword evidence="11" id="KW-1185">Reference proteome</keyword>
<dbReference type="OrthoDB" id="9775255at2"/>
<evidence type="ECO:0000313" key="10">
    <source>
        <dbReference type="EMBL" id="VDC33550.1"/>
    </source>
</evidence>
<dbReference type="InterPro" id="IPR004013">
    <property type="entry name" value="PHP_dom"/>
</dbReference>
<dbReference type="NCBIfam" id="TIGR01856">
    <property type="entry name" value="hisJ_fam"/>
    <property type="match status" value="1"/>
</dbReference>
<comment type="catalytic activity">
    <reaction evidence="7 8">
        <text>L-histidinol phosphate + H2O = L-histidinol + phosphate</text>
        <dbReference type="Rhea" id="RHEA:14465"/>
        <dbReference type="ChEBI" id="CHEBI:15377"/>
        <dbReference type="ChEBI" id="CHEBI:43474"/>
        <dbReference type="ChEBI" id="CHEBI:57699"/>
        <dbReference type="ChEBI" id="CHEBI:57980"/>
        <dbReference type="EC" id="3.1.3.15"/>
    </reaction>
</comment>
<evidence type="ECO:0000256" key="5">
    <source>
        <dbReference type="ARBA" id="ARBA00022801"/>
    </source>
</evidence>
<dbReference type="GO" id="GO:0004401">
    <property type="term" value="F:histidinol-phosphatase activity"/>
    <property type="evidence" value="ECO:0007669"/>
    <property type="project" value="UniProtKB-UniRule"/>
</dbReference>
<reference evidence="10 11" key="1">
    <citation type="submission" date="2018-11" db="EMBL/GenBank/DDBJ databases">
        <authorList>
            <person name="Criscuolo A."/>
        </authorList>
    </citation>
    <scope>NUCLEOTIDE SEQUENCE [LARGE SCALE GENOMIC DNA]</scope>
    <source>
        <strain evidence="10">ATB-66</strain>
    </source>
</reference>
<evidence type="ECO:0000256" key="3">
    <source>
        <dbReference type="ARBA" id="ARBA00013085"/>
    </source>
</evidence>
<dbReference type="GO" id="GO:0005737">
    <property type="term" value="C:cytoplasm"/>
    <property type="evidence" value="ECO:0007669"/>
    <property type="project" value="TreeGrafter"/>
</dbReference>
<dbReference type="GO" id="GO:0000105">
    <property type="term" value="P:L-histidine biosynthetic process"/>
    <property type="evidence" value="ECO:0007669"/>
    <property type="project" value="UniProtKB-UniRule"/>
</dbReference>
<evidence type="ECO:0000256" key="4">
    <source>
        <dbReference type="ARBA" id="ARBA00022605"/>
    </source>
</evidence>
<sequence length="265" mass="30712">MFDYHMHSHFSADCSISTEKMVIGAIEKGMEEICFTEHIDYDYPDESIVFEFDLHAYDTEIKELQKKYAERIRIKKGVEIGVQPHLLKRYEELITAEAFDFVICSMHTVERKGLHYGDIFIGKTVEEAYKTYYDELTYCVKNFNQYNVLGHVNLIKRYAKEEVDNNFHTELRELFNVLIPAGKGIELNTSGVRYGLPSGLPSDDILKLYKQCGGEIITVGSDAHRETDIAFQFKESLQLLQTIGFKYITTFDQQKPSFHSIEQLL</sequence>
<dbReference type="SUPFAM" id="SSF89550">
    <property type="entry name" value="PHP domain-like"/>
    <property type="match status" value="1"/>
</dbReference>
<gene>
    <name evidence="10" type="primary">hisK</name>
    <name evidence="10" type="ORF">FILTAD_02960</name>
</gene>
<comment type="similarity">
    <text evidence="2 8">Belongs to the PHP hydrolase family. HisK subfamily.</text>
</comment>
<evidence type="ECO:0000256" key="2">
    <source>
        <dbReference type="ARBA" id="ARBA00009152"/>
    </source>
</evidence>
<dbReference type="InterPro" id="IPR010140">
    <property type="entry name" value="Histidinol_P_phosphatase_HisJ"/>
</dbReference>
<dbReference type="EC" id="3.1.3.15" evidence="3 8"/>
<dbReference type="EMBL" id="UXAV01000045">
    <property type="protein sequence ID" value="VDC33550.1"/>
    <property type="molecule type" value="Genomic_DNA"/>
</dbReference>
<dbReference type="Proteomes" id="UP000270468">
    <property type="component" value="Unassembled WGS sequence"/>
</dbReference>
<dbReference type="Pfam" id="PF02811">
    <property type="entry name" value="PHP"/>
    <property type="match status" value="1"/>
</dbReference>
<evidence type="ECO:0000259" key="9">
    <source>
        <dbReference type="SMART" id="SM00481"/>
    </source>
</evidence>
<dbReference type="InterPro" id="IPR016195">
    <property type="entry name" value="Pol/histidinol_Pase-like"/>
</dbReference>
<dbReference type="RefSeq" id="WP_124071766.1">
    <property type="nucleotide sequence ID" value="NZ_CBCRXF010000004.1"/>
</dbReference>
<keyword evidence="4 8" id="KW-0028">Amino-acid biosynthesis</keyword>
<dbReference type="InterPro" id="IPR003141">
    <property type="entry name" value="Pol/His_phosphatase_N"/>
</dbReference>
<name>A0A3P5XWP9_9BACL</name>
<comment type="pathway">
    <text evidence="1 8">Amino-acid biosynthesis; L-histidine biosynthesis; L-histidine from 5-phospho-alpha-D-ribose 1-diphosphate: step 8/9.</text>
</comment>
<feature type="domain" description="Polymerase/histidinol phosphatase N-terminal" evidence="9">
    <location>
        <begin position="2"/>
        <end position="84"/>
    </location>
</feature>
<accession>A0A3P5XWP9</accession>
<evidence type="ECO:0000313" key="11">
    <source>
        <dbReference type="Proteomes" id="UP000270468"/>
    </source>
</evidence>
<dbReference type="AlphaFoldDB" id="A0A3P5XWP9"/>
<dbReference type="Gene3D" id="3.20.20.140">
    <property type="entry name" value="Metal-dependent hydrolases"/>
    <property type="match status" value="1"/>
</dbReference>
<evidence type="ECO:0000256" key="1">
    <source>
        <dbReference type="ARBA" id="ARBA00004970"/>
    </source>
</evidence>
<dbReference type="SMART" id="SM00481">
    <property type="entry name" value="POLIIIAc"/>
    <property type="match status" value="1"/>
</dbReference>
<evidence type="ECO:0000256" key="7">
    <source>
        <dbReference type="ARBA" id="ARBA00049158"/>
    </source>
</evidence>
<organism evidence="10 11">
    <name type="scientific">Filibacter tadaridae</name>
    <dbReference type="NCBI Taxonomy" id="2483811"/>
    <lineage>
        <taxon>Bacteria</taxon>
        <taxon>Bacillati</taxon>
        <taxon>Bacillota</taxon>
        <taxon>Bacilli</taxon>
        <taxon>Bacillales</taxon>
        <taxon>Caryophanaceae</taxon>
        <taxon>Filibacter</taxon>
    </lineage>
</organism>